<dbReference type="AlphaFoldDB" id="A0A8C5F780"/>
<protein>
    <submittedName>
        <fullName evidence="5">Interferon alpha/beta receptor 1b-like</fullName>
    </submittedName>
</protein>
<dbReference type="PANTHER" id="PTHR20859:SF85">
    <property type="entry name" value="INTERFERON ALPHA_BETA RECEPTOR 1 ISOFORM X1"/>
    <property type="match status" value="1"/>
</dbReference>
<feature type="domain" description="Fibronectin type-III" evidence="4">
    <location>
        <begin position="25"/>
        <end position="123"/>
    </location>
</feature>
<evidence type="ECO:0000256" key="3">
    <source>
        <dbReference type="SAM" id="SignalP"/>
    </source>
</evidence>
<evidence type="ECO:0000313" key="5">
    <source>
        <dbReference type="Ensembl" id="ENSGMOP00000012014.2"/>
    </source>
</evidence>
<keyword evidence="6" id="KW-1185">Reference proteome</keyword>
<dbReference type="GeneTree" id="ENSGT00940000158406"/>
<dbReference type="OMA" id="YHILYWE"/>
<dbReference type="InterPro" id="IPR015373">
    <property type="entry name" value="Interferon/interleukin_rcp_dom"/>
</dbReference>
<dbReference type="OrthoDB" id="9944680at2759"/>
<evidence type="ECO:0000259" key="4">
    <source>
        <dbReference type="PROSITE" id="PS50853"/>
    </source>
</evidence>
<dbReference type="GeneID" id="115529311"/>
<reference evidence="5" key="2">
    <citation type="submission" date="2025-09" db="UniProtKB">
        <authorList>
            <consortium name="Ensembl"/>
        </authorList>
    </citation>
    <scope>IDENTIFICATION</scope>
</reference>
<dbReference type="SUPFAM" id="SSF49265">
    <property type="entry name" value="Fibronectin type III"/>
    <property type="match status" value="2"/>
</dbReference>
<feature type="region of interest" description="Disordered" evidence="1">
    <location>
        <begin position="325"/>
        <end position="383"/>
    </location>
</feature>
<gene>
    <name evidence="5" type="primary">LOC115529311</name>
</gene>
<dbReference type="InterPro" id="IPR036116">
    <property type="entry name" value="FN3_sf"/>
</dbReference>
<dbReference type="Pfam" id="PF01108">
    <property type="entry name" value="Tissue_fac"/>
    <property type="match status" value="1"/>
</dbReference>
<dbReference type="PANTHER" id="PTHR20859">
    <property type="entry name" value="INTERFERON/INTERLEUKIN RECEPTOR"/>
    <property type="match status" value="1"/>
</dbReference>
<keyword evidence="2" id="KW-0472">Membrane</keyword>
<proteinExistence type="predicted"/>
<dbReference type="InterPro" id="IPR003961">
    <property type="entry name" value="FN3_dom"/>
</dbReference>
<reference evidence="5" key="1">
    <citation type="submission" date="2025-08" db="UniProtKB">
        <authorList>
            <consortium name="Ensembl"/>
        </authorList>
    </citation>
    <scope>IDENTIFICATION</scope>
</reference>
<name>A0A8C5F780_GADMO</name>
<accession>A0A8C5F780</accession>
<dbReference type="GO" id="GO:0004904">
    <property type="term" value="F:interferon receptor activity"/>
    <property type="evidence" value="ECO:0007669"/>
    <property type="project" value="TreeGrafter"/>
</dbReference>
<dbReference type="Gene3D" id="2.60.40.10">
    <property type="entry name" value="Immunoglobulins"/>
    <property type="match status" value="2"/>
</dbReference>
<dbReference type="InterPro" id="IPR013783">
    <property type="entry name" value="Ig-like_fold"/>
</dbReference>
<feature type="transmembrane region" description="Helical" evidence="2">
    <location>
        <begin position="231"/>
        <end position="253"/>
    </location>
</feature>
<feature type="chain" id="PRO_5047080925" evidence="3">
    <location>
        <begin position="21"/>
        <end position="426"/>
    </location>
</feature>
<dbReference type="PROSITE" id="PS50853">
    <property type="entry name" value="FN3"/>
    <property type="match status" value="2"/>
</dbReference>
<evidence type="ECO:0000256" key="2">
    <source>
        <dbReference type="SAM" id="Phobius"/>
    </source>
</evidence>
<feature type="domain" description="Fibronectin type-III" evidence="4">
    <location>
        <begin position="127"/>
        <end position="228"/>
    </location>
</feature>
<feature type="signal peptide" evidence="3">
    <location>
        <begin position="1"/>
        <end position="20"/>
    </location>
</feature>
<keyword evidence="2" id="KW-1133">Transmembrane helix</keyword>
<dbReference type="Proteomes" id="UP000694546">
    <property type="component" value="Chromosome 17"/>
</dbReference>
<evidence type="ECO:0000256" key="1">
    <source>
        <dbReference type="SAM" id="MobiDB-lite"/>
    </source>
</evidence>
<dbReference type="RefSeq" id="XP_030193792.1">
    <property type="nucleotide sequence ID" value="XM_030337932.1"/>
</dbReference>
<sequence>MHSFVYGIMSLVWLSSSGGGAELAPPVNLTLITMNTHFNLSWSQGARHRGANVSFSVQYVPSYKLSMPGTQWLTACENTPHTWCDLTPRKLYFQAIYTLRVRTHRGPLRSGWVLKEFCADKEAALGPPSRVDLAPAGALLNMMIWDPRSSTNGSMKELYPRMYYRVVYWEHSDTRSPDTVVVDTRVNTVTLPDLRAWTWYCVSVQSRYDFYSKTSAFTTPHCMQTEGAVPWWQILLIFSLSGLVGFVGLLVLLSSGLYCYRTAKDTLFPAVTLPPHFQAYLMDLSPGSDAPRLLTPDSESELTCDRLSICPQVVPLEVHLPPLSASTAPPSGLEADARHNRQDSGGSGDSGVYSTEGGSGPPRHCSHDLPSLGTEEPWDGGSTALLEPVSLEQVSLEQVSLEHRGLKAEAAGPWGVRDEGIMDMGV</sequence>
<dbReference type="InterPro" id="IPR050650">
    <property type="entry name" value="Type-II_Cytokine-TF_Rcpt"/>
</dbReference>
<dbReference type="CDD" id="cd00063">
    <property type="entry name" value="FN3"/>
    <property type="match status" value="1"/>
</dbReference>
<dbReference type="GO" id="GO:0005886">
    <property type="term" value="C:plasma membrane"/>
    <property type="evidence" value="ECO:0007669"/>
    <property type="project" value="TreeGrafter"/>
</dbReference>
<organism evidence="5 6">
    <name type="scientific">Gadus morhua</name>
    <name type="common">Atlantic cod</name>
    <dbReference type="NCBI Taxonomy" id="8049"/>
    <lineage>
        <taxon>Eukaryota</taxon>
        <taxon>Metazoa</taxon>
        <taxon>Chordata</taxon>
        <taxon>Craniata</taxon>
        <taxon>Vertebrata</taxon>
        <taxon>Euteleostomi</taxon>
        <taxon>Actinopterygii</taxon>
        <taxon>Neopterygii</taxon>
        <taxon>Teleostei</taxon>
        <taxon>Neoteleostei</taxon>
        <taxon>Acanthomorphata</taxon>
        <taxon>Zeiogadaria</taxon>
        <taxon>Gadariae</taxon>
        <taxon>Gadiformes</taxon>
        <taxon>Gadoidei</taxon>
        <taxon>Gadidae</taxon>
        <taxon>Gadus</taxon>
    </lineage>
</organism>
<keyword evidence="2" id="KW-0812">Transmembrane</keyword>
<evidence type="ECO:0000313" key="6">
    <source>
        <dbReference type="Proteomes" id="UP000694546"/>
    </source>
</evidence>
<keyword evidence="3" id="KW-0732">Signal</keyword>
<dbReference type="Pfam" id="PF09294">
    <property type="entry name" value="Interfer-bind"/>
    <property type="match status" value="1"/>
</dbReference>
<dbReference type="Ensembl" id="ENSGMOT00000012339.2">
    <property type="protein sequence ID" value="ENSGMOP00000012014.2"/>
    <property type="gene ID" value="ENSGMOG00000011239.2"/>
</dbReference>